<dbReference type="GO" id="GO:0006078">
    <property type="term" value="P:(1-&gt;6)-beta-D-glucan biosynthetic process"/>
    <property type="evidence" value="ECO:0007669"/>
    <property type="project" value="InterPro"/>
</dbReference>
<comment type="function">
    <text evidence="1">Involved in cell wall beta(1-&gt;6) glucan synthesis.</text>
</comment>
<evidence type="ECO:0000256" key="3">
    <source>
        <dbReference type="ARBA" id="ARBA00022729"/>
    </source>
</evidence>
<evidence type="ECO:0000259" key="5">
    <source>
        <dbReference type="Pfam" id="PF05390"/>
    </source>
</evidence>
<accession>A0A8J2T7X8</accession>
<dbReference type="PANTHER" id="PTHR28154:SF1">
    <property type="entry name" value="CELL WALL SYNTHESIS PROTEIN KNH1-RELATED"/>
    <property type="match status" value="1"/>
</dbReference>
<feature type="signal peptide" evidence="4">
    <location>
        <begin position="1"/>
        <end position="20"/>
    </location>
</feature>
<evidence type="ECO:0000256" key="1">
    <source>
        <dbReference type="ARBA" id="ARBA00004010"/>
    </source>
</evidence>
<reference evidence="7" key="1">
    <citation type="journal article" date="2013" name="Genome Announc.">
        <title>Genome sequence of the food spoilage yeast Zygosaccharomyces bailii CLIB 213(T).</title>
        <authorList>
            <person name="Galeote V."/>
            <person name="Bigey F."/>
            <person name="Devillers H."/>
            <person name="Neuveglise C."/>
            <person name="Dequin S."/>
        </authorList>
    </citation>
    <scope>NUCLEOTIDE SEQUENCE [LARGE SCALE GENOMIC DNA]</scope>
    <source>
        <strain evidence="7">CLIB 213 / ATCC 58445 / CBS 680 / CCRC 21525 / NBRC 1098 / NCYC 1416 / NRRL Y-2227</strain>
    </source>
</reference>
<dbReference type="Pfam" id="PF05390">
    <property type="entry name" value="Kre9_KNH1_C"/>
    <property type="match status" value="1"/>
</dbReference>
<dbReference type="OrthoDB" id="2432613at2759"/>
<dbReference type="GO" id="GO:0031505">
    <property type="term" value="P:fungal-type cell wall organization"/>
    <property type="evidence" value="ECO:0007669"/>
    <property type="project" value="TreeGrafter"/>
</dbReference>
<comment type="similarity">
    <text evidence="2">Belongs to the KRE9/KNH1 family.</text>
</comment>
<sequence>MLRPAVLLWPLLLLINVVLADVQIVSPSKGATFTPSNDNVTIDVKWKESGSAPYLKNMKYYVIALEGGPNSHIDQIATLANVTNSDVSKDGDNYSVTVGIDATTIGSGQYYIQVFAAITSDASQYSIHYTPRFNLKNMEGSKKETYSDSTQPSAALVYSMTLGYVQQTGVNRTAPMQMQPSTKVTATTWTMQFPTSAVTYYSTFKKSPECHTTVTPGWSYTLNSGWNHATAQPQPSQNGGWYNPKKRQSLSTRKLNLSAFLTQSTQSA</sequence>
<dbReference type="GO" id="GO:0005576">
    <property type="term" value="C:extracellular region"/>
    <property type="evidence" value="ECO:0007669"/>
    <property type="project" value="TreeGrafter"/>
</dbReference>
<keyword evidence="3 4" id="KW-0732">Signal</keyword>
<evidence type="ECO:0000313" key="6">
    <source>
        <dbReference type="EMBL" id="CDF90327.1"/>
    </source>
</evidence>
<evidence type="ECO:0000256" key="2">
    <source>
        <dbReference type="ARBA" id="ARBA00006816"/>
    </source>
</evidence>
<keyword evidence="7" id="KW-1185">Reference proteome</keyword>
<dbReference type="EMBL" id="HG316459">
    <property type="protein sequence ID" value="CDF90327.1"/>
    <property type="molecule type" value="Genomic_DNA"/>
</dbReference>
<gene>
    <name evidence="6" type="ORF">BN860_05974g</name>
</gene>
<evidence type="ECO:0000313" key="7">
    <source>
        <dbReference type="Proteomes" id="UP000019375"/>
    </source>
</evidence>
<dbReference type="PANTHER" id="PTHR28154">
    <property type="entry name" value="CELL WALL SYNTHESIS PROTEIN KNH1-RELATED"/>
    <property type="match status" value="1"/>
</dbReference>
<proteinExistence type="inferred from homology"/>
<dbReference type="InterPro" id="IPR045328">
    <property type="entry name" value="Kre9/Knh1"/>
</dbReference>
<dbReference type="GO" id="GO:0042546">
    <property type="term" value="P:cell wall biogenesis"/>
    <property type="evidence" value="ECO:0007669"/>
    <property type="project" value="InterPro"/>
</dbReference>
<evidence type="ECO:0000256" key="4">
    <source>
        <dbReference type="SAM" id="SignalP"/>
    </source>
</evidence>
<organism evidence="6 7">
    <name type="scientific">Zygosaccharomyces bailii (strain CLIB 213 / ATCC 58445 / CBS 680 / BCRC 21525 / NBRC 1098 / NCYC 1416 / NRRL Y-2227)</name>
    <dbReference type="NCBI Taxonomy" id="1333698"/>
    <lineage>
        <taxon>Eukaryota</taxon>
        <taxon>Fungi</taxon>
        <taxon>Dikarya</taxon>
        <taxon>Ascomycota</taxon>
        <taxon>Saccharomycotina</taxon>
        <taxon>Saccharomycetes</taxon>
        <taxon>Saccharomycetales</taxon>
        <taxon>Saccharomycetaceae</taxon>
        <taxon>Zygosaccharomyces</taxon>
    </lineage>
</organism>
<protein>
    <submittedName>
        <fullName evidence="6">ZYBA0S06-05974g1_1</fullName>
    </submittedName>
</protein>
<feature type="domain" description="Yeast cell wall synthesis Kre9/Knh1 C-terminal" evidence="5">
    <location>
        <begin position="159"/>
        <end position="256"/>
    </location>
</feature>
<dbReference type="InterPro" id="IPR008659">
    <property type="entry name" value="Kre9/Knh1_C"/>
</dbReference>
<feature type="chain" id="PRO_5035266656" evidence="4">
    <location>
        <begin position="21"/>
        <end position="268"/>
    </location>
</feature>
<dbReference type="AlphaFoldDB" id="A0A8J2T7X8"/>
<dbReference type="Proteomes" id="UP000019375">
    <property type="component" value="Unassembled WGS sequence"/>
</dbReference>
<name>A0A8J2T7X8_ZYGB2</name>